<gene>
    <name evidence="2" type="ordered locus">Hoch_1586</name>
</gene>
<dbReference type="PROSITE" id="PS51257">
    <property type="entry name" value="PROKAR_LIPOPROTEIN"/>
    <property type="match status" value="1"/>
</dbReference>
<proteinExistence type="predicted"/>
<dbReference type="STRING" id="502025.Hoch_1586"/>
<keyword evidence="1" id="KW-0732">Signal</keyword>
<dbReference type="Proteomes" id="UP000001880">
    <property type="component" value="Chromosome"/>
</dbReference>
<dbReference type="KEGG" id="hoh:Hoch_1586"/>
<reference evidence="2 3" key="1">
    <citation type="journal article" date="2010" name="Stand. Genomic Sci.">
        <title>Complete genome sequence of Haliangium ochraceum type strain (SMP-2).</title>
        <authorList>
            <consortium name="US DOE Joint Genome Institute (JGI-PGF)"/>
            <person name="Ivanova N."/>
            <person name="Daum C."/>
            <person name="Lang E."/>
            <person name="Abt B."/>
            <person name="Kopitz M."/>
            <person name="Saunders E."/>
            <person name="Lapidus A."/>
            <person name="Lucas S."/>
            <person name="Glavina Del Rio T."/>
            <person name="Nolan M."/>
            <person name="Tice H."/>
            <person name="Copeland A."/>
            <person name="Cheng J.F."/>
            <person name="Chen F."/>
            <person name="Bruce D."/>
            <person name="Goodwin L."/>
            <person name="Pitluck S."/>
            <person name="Mavromatis K."/>
            <person name="Pati A."/>
            <person name="Mikhailova N."/>
            <person name="Chen A."/>
            <person name="Palaniappan K."/>
            <person name="Land M."/>
            <person name="Hauser L."/>
            <person name="Chang Y.J."/>
            <person name="Jeffries C.D."/>
            <person name="Detter J.C."/>
            <person name="Brettin T."/>
            <person name="Rohde M."/>
            <person name="Goker M."/>
            <person name="Bristow J."/>
            <person name="Markowitz V."/>
            <person name="Eisen J.A."/>
            <person name="Hugenholtz P."/>
            <person name="Kyrpides N.C."/>
            <person name="Klenk H.P."/>
        </authorList>
    </citation>
    <scope>NUCLEOTIDE SEQUENCE [LARGE SCALE GENOMIC DNA]</scope>
    <source>
        <strain evidence="3">DSM 14365 / CIP 107738 / JCM 11303 / AJ 13395 / SMP-2</strain>
    </source>
</reference>
<evidence type="ECO:0000256" key="1">
    <source>
        <dbReference type="SAM" id="SignalP"/>
    </source>
</evidence>
<protein>
    <recommendedName>
        <fullName evidence="4">Lipoprotein</fullName>
    </recommendedName>
</protein>
<accession>D0LW02</accession>
<evidence type="ECO:0008006" key="4">
    <source>
        <dbReference type="Google" id="ProtNLM"/>
    </source>
</evidence>
<sequence length="298" mass="32809">MNTRTSLLLALSLMLAACGTYSEEDFSPDQPEDFATAEAQLAGFQIDSRALEQRPSGQLPEQRLPPEAFEPQIVASKLVGTNESFNDAGSFANRMVGDSLTWHLESEPVRGRMVVGRHDLSGQSPGPVTPDQLRQMAIQRLQSWGVPPDEIAGVKQRTLMRQDLDDSGQIGKPVLHRHKTFVQRGIHGVRVEGHRAVLTFRPDGVFQRAMAAWPPLAPTGHRLASDLPIPEIEERTIQQLQQAGETGGPVTLHWKYRPQLQADGSVVLELVASARLAEVPGEDLTEEARIFDIPVDAR</sequence>
<dbReference type="AlphaFoldDB" id="D0LW02"/>
<dbReference type="HOGENOM" id="CLU_942782_0_0_7"/>
<evidence type="ECO:0000313" key="3">
    <source>
        <dbReference type="Proteomes" id="UP000001880"/>
    </source>
</evidence>
<dbReference type="OrthoDB" id="5524816at2"/>
<name>D0LW02_HALO1</name>
<dbReference type="RefSeq" id="WP_012826745.1">
    <property type="nucleotide sequence ID" value="NC_013440.1"/>
</dbReference>
<feature type="signal peptide" evidence="1">
    <location>
        <begin position="1"/>
        <end position="22"/>
    </location>
</feature>
<organism evidence="2 3">
    <name type="scientific">Haliangium ochraceum (strain DSM 14365 / JCM 11303 / SMP-2)</name>
    <dbReference type="NCBI Taxonomy" id="502025"/>
    <lineage>
        <taxon>Bacteria</taxon>
        <taxon>Pseudomonadati</taxon>
        <taxon>Myxococcota</taxon>
        <taxon>Polyangia</taxon>
        <taxon>Haliangiales</taxon>
        <taxon>Kofleriaceae</taxon>
        <taxon>Haliangium</taxon>
    </lineage>
</organism>
<keyword evidence="3" id="KW-1185">Reference proteome</keyword>
<feature type="chain" id="PRO_5003010628" description="Lipoprotein" evidence="1">
    <location>
        <begin position="23"/>
        <end position="298"/>
    </location>
</feature>
<evidence type="ECO:0000313" key="2">
    <source>
        <dbReference type="EMBL" id="ACY14136.1"/>
    </source>
</evidence>
<dbReference type="EMBL" id="CP001804">
    <property type="protein sequence ID" value="ACY14136.1"/>
    <property type="molecule type" value="Genomic_DNA"/>
</dbReference>
<dbReference type="eggNOG" id="ENOG5030PSV">
    <property type="taxonomic scope" value="Bacteria"/>
</dbReference>